<evidence type="ECO:0000313" key="3">
    <source>
        <dbReference type="EMBL" id="CAH0516055.1"/>
    </source>
</evidence>
<evidence type="ECO:0000313" key="2">
    <source>
        <dbReference type="EMBL" id="CAH0478219.1"/>
    </source>
</evidence>
<feature type="region of interest" description="Disordered" evidence="1">
    <location>
        <begin position="1"/>
        <end position="31"/>
    </location>
</feature>
<sequence length="463" mass="51864">MTAADEDAWDEWEDDASTSLLPSPCDTDLHDQKETTQTYPMVPNLPPCDIRKWHFDLDELEHEMSTLSPIADVMPLFSDSDVVERNEVAILSLIDGLPQALRAGRERIQTLEALALVTRLHVVAARGSFTELSNNIEQTQKQVAIITEELYQCAGEWGDRRLLETTLRLSERQQVEEMTELLHHSLSMDNDELTLFKDVLEQIVDGLPGQKLILSTNWLRSAEMEEKEVKQESIMSYLKQILAISSDDPGNRSRMPKLLEAEILQDAKDISRDELLINGKRVGGARGYDAVVDALQNELELVLARQAGKTPEQTPMAVSNALQSVAMTIVHASNRTESGGSSYELLSKFLSKHEMDRVLLRPASARAAPLEISLDLGPYLETIPGSNEPTWAFGLRVKLIAVTWYLVCDAKDPTTELYEIETTFCNRLAFPVGLTPFHPLDSMRKDHGNVTIRLVLEQETTSA</sequence>
<comment type="caution">
    <text evidence="2">The sequence shown here is derived from an EMBL/GenBank/DDBJ whole genome shotgun (WGS) entry which is preliminary data.</text>
</comment>
<dbReference type="EMBL" id="CAKKTJ010000223">
    <property type="protein sequence ID" value="CAH0478219.1"/>
    <property type="molecule type" value="Genomic_DNA"/>
</dbReference>
<protein>
    <submittedName>
        <fullName evidence="2">Uncharacterized protein</fullName>
    </submittedName>
</protein>
<accession>A0AAU9KWQ0</accession>
<organism evidence="2 5">
    <name type="scientific">Peronospora belbahrii</name>
    <dbReference type="NCBI Taxonomy" id="622444"/>
    <lineage>
        <taxon>Eukaryota</taxon>
        <taxon>Sar</taxon>
        <taxon>Stramenopiles</taxon>
        <taxon>Oomycota</taxon>
        <taxon>Peronosporomycetes</taxon>
        <taxon>Peronosporales</taxon>
        <taxon>Peronosporaceae</taxon>
        <taxon>Peronospora</taxon>
    </lineage>
</organism>
<evidence type="ECO:0000256" key="1">
    <source>
        <dbReference type="SAM" id="MobiDB-lite"/>
    </source>
</evidence>
<feature type="compositionally biased region" description="Acidic residues" evidence="1">
    <location>
        <begin position="1"/>
        <end position="16"/>
    </location>
</feature>
<evidence type="ECO:0000313" key="5">
    <source>
        <dbReference type="Proteomes" id="UP001160483"/>
    </source>
</evidence>
<evidence type="ECO:0000313" key="4">
    <source>
        <dbReference type="Proteomes" id="UP001158986"/>
    </source>
</evidence>
<dbReference type="AlphaFoldDB" id="A0AAU9KWQ0"/>
<dbReference type="Proteomes" id="UP001160483">
    <property type="component" value="Unassembled WGS sequence"/>
</dbReference>
<dbReference type="EMBL" id="CAKLCB010000152">
    <property type="protein sequence ID" value="CAH0516055.1"/>
    <property type="molecule type" value="Genomic_DNA"/>
</dbReference>
<proteinExistence type="predicted"/>
<reference evidence="2 4" key="1">
    <citation type="submission" date="2021-11" db="EMBL/GenBank/DDBJ databases">
        <authorList>
            <person name="Islam A."/>
            <person name="Islam S."/>
            <person name="Flora M.S."/>
            <person name="Rahman M."/>
            <person name="Ziaur R.M."/>
            <person name="Epstein J.H."/>
            <person name="Hassan M."/>
            <person name="Klassen M."/>
            <person name="Woodard K."/>
            <person name="Webb A."/>
            <person name="Webby R.J."/>
            <person name="El Zowalaty M.E."/>
        </authorList>
    </citation>
    <scope>NUCLEOTIDE SEQUENCE</scope>
    <source>
        <strain evidence="3">Pbs1</strain>
        <strain evidence="2">Pbs3</strain>
    </source>
</reference>
<keyword evidence="4" id="KW-1185">Reference proteome</keyword>
<name>A0AAU9KWQ0_9STRA</name>
<gene>
    <name evidence="3" type="ORF">PBS001_LOCUS2741</name>
    <name evidence="2" type="ORF">PBS003_LOCUS4922</name>
</gene>
<dbReference type="Proteomes" id="UP001158986">
    <property type="component" value="Unassembled WGS sequence"/>
</dbReference>